<feature type="region of interest" description="Disordered" evidence="4">
    <location>
        <begin position="306"/>
        <end position="379"/>
    </location>
</feature>
<name>A0A8J2T096_9STRA</name>
<dbReference type="InterPro" id="IPR019775">
    <property type="entry name" value="WD40_repeat_CS"/>
</dbReference>
<dbReference type="PROSITE" id="PS50082">
    <property type="entry name" value="WD_REPEATS_2"/>
    <property type="match status" value="2"/>
</dbReference>
<sequence length="556" mass="59508">MAALQQEWVASPAPINCIALGSSIIATGGQERRCCVWRLKDAEHLQSFAASTSSITCLDLDHDETHVLSGCEGGSARVYDLREGKASRGLTGHRNQVNCCRFHPYGEFVATGGADSTVKVWDARKKACLQTYKGHGGEVDAVCFSPDGRWLASASRGDGQIRVWDLTAGKLLKGFGASRRAQAVFAKTLVFSPTELVLAASCSDRTARLYDLEQWKELGATHPASLEAHAVRECAFSSSGRSLVVAAENGMRQWNVANVKPISREIEGGLAGVCALKCGDDCTVACRRDGVVRVYNASLAYEDDFEDDVSDEAEAKEASPVEEPPASKIDAKASPSVVFAPSQRRGLAPRNTKTDRRRLSTSDLEDVKRRASQPKADGASVDDAITEILMGRKAKHELEARLEQLEHASKQWGAGNGEEAFRALSGRNFSWEAVGDFLERVDATDLTLDAASTLAECAERWLKACCAAESDRAGEVCVLVVDACSCALDSHGPAIAAAATAPALGVDLSREDRVRRCAEAQQRFRAVAGACAGVAFFGDAAVRASKFAARCGELFP</sequence>
<evidence type="ECO:0000313" key="5">
    <source>
        <dbReference type="EMBL" id="CAH0379538.1"/>
    </source>
</evidence>
<keyword evidence="6" id="KW-1185">Reference proteome</keyword>
<dbReference type="PANTHER" id="PTHR19845:SF0">
    <property type="entry name" value="KATANIN P80 WD40 REPEAT-CONTAINING SUBUNIT B1"/>
    <property type="match status" value="1"/>
</dbReference>
<evidence type="ECO:0000313" key="6">
    <source>
        <dbReference type="Proteomes" id="UP000789595"/>
    </source>
</evidence>
<organism evidence="5 6">
    <name type="scientific">Pelagomonas calceolata</name>
    <dbReference type="NCBI Taxonomy" id="35677"/>
    <lineage>
        <taxon>Eukaryota</taxon>
        <taxon>Sar</taxon>
        <taxon>Stramenopiles</taxon>
        <taxon>Ochrophyta</taxon>
        <taxon>Pelagophyceae</taxon>
        <taxon>Pelagomonadales</taxon>
        <taxon>Pelagomonadaceae</taxon>
        <taxon>Pelagomonas</taxon>
    </lineage>
</organism>
<dbReference type="PROSITE" id="PS00678">
    <property type="entry name" value="WD_REPEATS_1"/>
    <property type="match status" value="1"/>
</dbReference>
<proteinExistence type="predicted"/>
<keyword evidence="1 3" id="KW-0853">WD repeat</keyword>
<dbReference type="PROSITE" id="PS50294">
    <property type="entry name" value="WD_REPEATS_REGION"/>
    <property type="match status" value="2"/>
</dbReference>
<dbReference type="GO" id="GO:0007019">
    <property type="term" value="P:microtubule depolymerization"/>
    <property type="evidence" value="ECO:0007669"/>
    <property type="project" value="TreeGrafter"/>
</dbReference>
<reference evidence="5" key="1">
    <citation type="submission" date="2021-11" db="EMBL/GenBank/DDBJ databases">
        <authorList>
            <consortium name="Genoscope - CEA"/>
            <person name="William W."/>
        </authorList>
    </citation>
    <scope>NUCLEOTIDE SEQUENCE</scope>
</reference>
<dbReference type="SMART" id="SM00320">
    <property type="entry name" value="WD40"/>
    <property type="match status" value="7"/>
</dbReference>
<dbReference type="InterPro" id="IPR001680">
    <property type="entry name" value="WD40_rpt"/>
</dbReference>
<protein>
    <recommendedName>
        <fullName evidence="7">Katanin p80 WD40 repeat-containing subunit B1 homolog</fullName>
    </recommendedName>
</protein>
<dbReference type="CDD" id="cd00200">
    <property type="entry name" value="WD40"/>
    <property type="match status" value="1"/>
</dbReference>
<dbReference type="InterPro" id="IPR036322">
    <property type="entry name" value="WD40_repeat_dom_sf"/>
</dbReference>
<dbReference type="PANTHER" id="PTHR19845">
    <property type="entry name" value="KATANIN P80 SUBUNIT"/>
    <property type="match status" value="1"/>
</dbReference>
<feature type="repeat" description="WD" evidence="3">
    <location>
        <begin position="132"/>
        <end position="174"/>
    </location>
</feature>
<evidence type="ECO:0000256" key="1">
    <source>
        <dbReference type="ARBA" id="ARBA00022574"/>
    </source>
</evidence>
<keyword evidence="2" id="KW-0677">Repeat</keyword>
<dbReference type="OrthoDB" id="10251605at2759"/>
<feature type="repeat" description="WD" evidence="3">
    <location>
        <begin position="90"/>
        <end position="131"/>
    </location>
</feature>
<comment type="caution">
    <text evidence="5">The sequence shown here is derived from an EMBL/GenBank/DDBJ whole genome shotgun (WGS) entry which is preliminary data.</text>
</comment>
<dbReference type="Gene3D" id="2.130.10.10">
    <property type="entry name" value="YVTN repeat-like/Quinoprotein amine dehydrogenase"/>
    <property type="match status" value="2"/>
</dbReference>
<dbReference type="AlphaFoldDB" id="A0A8J2T096"/>
<dbReference type="GO" id="GO:0008352">
    <property type="term" value="C:katanin complex"/>
    <property type="evidence" value="ECO:0007669"/>
    <property type="project" value="TreeGrafter"/>
</dbReference>
<dbReference type="SUPFAM" id="SSF50978">
    <property type="entry name" value="WD40 repeat-like"/>
    <property type="match status" value="1"/>
</dbReference>
<evidence type="ECO:0000256" key="3">
    <source>
        <dbReference type="PROSITE-ProRule" id="PRU00221"/>
    </source>
</evidence>
<feature type="compositionally biased region" description="Basic and acidic residues" evidence="4">
    <location>
        <begin position="352"/>
        <end position="369"/>
    </location>
</feature>
<evidence type="ECO:0008006" key="7">
    <source>
        <dbReference type="Google" id="ProtNLM"/>
    </source>
</evidence>
<dbReference type="EMBL" id="CAKKNE010000006">
    <property type="protein sequence ID" value="CAH0379538.1"/>
    <property type="molecule type" value="Genomic_DNA"/>
</dbReference>
<dbReference type="InterPro" id="IPR015943">
    <property type="entry name" value="WD40/YVTN_repeat-like_dom_sf"/>
</dbReference>
<evidence type="ECO:0000256" key="4">
    <source>
        <dbReference type="SAM" id="MobiDB-lite"/>
    </source>
</evidence>
<dbReference type="Proteomes" id="UP000789595">
    <property type="component" value="Unassembled WGS sequence"/>
</dbReference>
<evidence type="ECO:0000256" key="2">
    <source>
        <dbReference type="ARBA" id="ARBA00022737"/>
    </source>
</evidence>
<gene>
    <name evidence="5" type="ORF">PECAL_6P11660</name>
</gene>
<accession>A0A8J2T096</accession>
<dbReference type="Pfam" id="PF00400">
    <property type="entry name" value="WD40"/>
    <property type="match status" value="4"/>
</dbReference>